<keyword evidence="3" id="KW-0472">Membrane</keyword>
<sequence length="423" mass="49782">MTKESTPYNVNVFLKSYARNHHEVKSANFSTDHFTSENKITTDNRFEGRNGDSDFSWLDDALKDIAYYLRAHKFNEYDRRYEIHPNLAPRNYFKEFPRPPLRTQHWEVHKFCEPSFMSCVEYLNRQIKQTGLKRLDDTSIVIQEQQWNYNEHSTQINAVESDCRKMWEIDDVRADPFQGPIERYQWRTTASYYMCWYTMNGVPDLIRIKEKCDNFANCLDPNFGVHNKDQRANDNLPYLCALYSFCPDPCCPLKHLHNFELCWENPENPCFLYNPAGHRQCSVNRSQNTDFRDIVLNRWNVTCQCSHSGYEWNSKYGMCVDIDECLSAIHNCNTEREACVNLPGTFRCACRWGFIWNVANKICEPSPSLEIIKLHNVKEENLLQERKATSIVRRLFNKMFLSNTGNWITGSVLVLVISVLISN</sequence>
<evidence type="ECO:0000313" key="6">
    <source>
        <dbReference type="Proteomes" id="UP001329430"/>
    </source>
</evidence>
<keyword evidence="2" id="KW-1015">Disulfide bond</keyword>
<dbReference type="InterPro" id="IPR000742">
    <property type="entry name" value="EGF"/>
</dbReference>
<dbReference type="PROSITE" id="PS01186">
    <property type="entry name" value="EGF_2"/>
    <property type="match status" value="1"/>
</dbReference>
<keyword evidence="3" id="KW-1133">Transmembrane helix</keyword>
<evidence type="ECO:0000313" key="5">
    <source>
        <dbReference type="EMBL" id="KAK5649194.1"/>
    </source>
</evidence>
<protein>
    <recommendedName>
        <fullName evidence="4">EGF-like domain-containing protein</fullName>
    </recommendedName>
</protein>
<organism evidence="5 6">
    <name type="scientific">Pyrocoelia pectoralis</name>
    <dbReference type="NCBI Taxonomy" id="417401"/>
    <lineage>
        <taxon>Eukaryota</taxon>
        <taxon>Metazoa</taxon>
        <taxon>Ecdysozoa</taxon>
        <taxon>Arthropoda</taxon>
        <taxon>Hexapoda</taxon>
        <taxon>Insecta</taxon>
        <taxon>Pterygota</taxon>
        <taxon>Neoptera</taxon>
        <taxon>Endopterygota</taxon>
        <taxon>Coleoptera</taxon>
        <taxon>Polyphaga</taxon>
        <taxon>Elateriformia</taxon>
        <taxon>Elateroidea</taxon>
        <taxon>Lampyridae</taxon>
        <taxon>Lampyrinae</taxon>
        <taxon>Pyrocoelia</taxon>
    </lineage>
</organism>
<dbReference type="SUPFAM" id="SSF57196">
    <property type="entry name" value="EGF/Laminin"/>
    <property type="match status" value="1"/>
</dbReference>
<dbReference type="FunFam" id="2.10.25.10:FF:000139">
    <property type="entry name" value="Fibulin-1"/>
    <property type="match status" value="1"/>
</dbReference>
<feature type="transmembrane region" description="Helical" evidence="3">
    <location>
        <begin position="400"/>
        <end position="421"/>
    </location>
</feature>
<gene>
    <name evidence="5" type="ORF">RI129_000223</name>
</gene>
<reference evidence="5 6" key="1">
    <citation type="journal article" date="2024" name="Insects">
        <title>An Improved Chromosome-Level Genome Assembly of the Firefly Pyrocoelia pectoralis.</title>
        <authorList>
            <person name="Fu X."/>
            <person name="Meyer-Rochow V.B."/>
            <person name="Ballantyne L."/>
            <person name="Zhu X."/>
        </authorList>
    </citation>
    <scope>NUCLEOTIDE SEQUENCE [LARGE SCALE GENOMIC DNA]</scope>
    <source>
        <strain evidence="5">XCY_ONT2</strain>
    </source>
</reference>
<evidence type="ECO:0000256" key="2">
    <source>
        <dbReference type="ARBA" id="ARBA00023157"/>
    </source>
</evidence>
<dbReference type="InterPro" id="IPR049883">
    <property type="entry name" value="NOTCH1_EGF-like"/>
</dbReference>
<dbReference type="InterPro" id="IPR018097">
    <property type="entry name" value="EGF_Ca-bd_CS"/>
</dbReference>
<dbReference type="InterPro" id="IPR001881">
    <property type="entry name" value="EGF-like_Ca-bd_dom"/>
</dbReference>
<proteinExistence type="predicted"/>
<dbReference type="Proteomes" id="UP001329430">
    <property type="component" value="Chromosome 1"/>
</dbReference>
<evidence type="ECO:0000259" key="4">
    <source>
        <dbReference type="PROSITE" id="PS01186"/>
    </source>
</evidence>
<dbReference type="Pfam" id="PF07645">
    <property type="entry name" value="EGF_CA"/>
    <property type="match status" value="1"/>
</dbReference>
<evidence type="ECO:0000256" key="3">
    <source>
        <dbReference type="SAM" id="Phobius"/>
    </source>
</evidence>
<accession>A0AAN7VQX5</accession>
<feature type="domain" description="EGF-like" evidence="4">
    <location>
        <begin position="348"/>
        <end position="363"/>
    </location>
</feature>
<dbReference type="Gene3D" id="2.10.25.10">
    <property type="entry name" value="Laminin"/>
    <property type="match status" value="1"/>
</dbReference>
<keyword evidence="6" id="KW-1185">Reference proteome</keyword>
<name>A0AAN7VQX5_9COLE</name>
<dbReference type="AlphaFoldDB" id="A0AAN7VQX5"/>
<keyword evidence="3" id="KW-0812">Transmembrane</keyword>
<evidence type="ECO:0000256" key="1">
    <source>
        <dbReference type="ARBA" id="ARBA00022536"/>
    </source>
</evidence>
<dbReference type="GO" id="GO:0005509">
    <property type="term" value="F:calcium ion binding"/>
    <property type="evidence" value="ECO:0007669"/>
    <property type="project" value="InterPro"/>
</dbReference>
<dbReference type="SMART" id="SM00179">
    <property type="entry name" value="EGF_CA"/>
    <property type="match status" value="1"/>
</dbReference>
<comment type="caution">
    <text evidence="5">The sequence shown here is derived from an EMBL/GenBank/DDBJ whole genome shotgun (WGS) entry which is preliminary data.</text>
</comment>
<dbReference type="EMBL" id="JAVRBK010000001">
    <property type="protein sequence ID" value="KAK5649194.1"/>
    <property type="molecule type" value="Genomic_DNA"/>
</dbReference>
<keyword evidence="1" id="KW-0245">EGF-like domain</keyword>
<dbReference type="PROSITE" id="PS01187">
    <property type="entry name" value="EGF_CA"/>
    <property type="match status" value="1"/>
</dbReference>